<organism evidence="3 4">
    <name type="scientific">Orchesella cincta</name>
    <name type="common">Springtail</name>
    <name type="synonym">Podura cincta</name>
    <dbReference type="NCBI Taxonomy" id="48709"/>
    <lineage>
        <taxon>Eukaryota</taxon>
        <taxon>Metazoa</taxon>
        <taxon>Ecdysozoa</taxon>
        <taxon>Arthropoda</taxon>
        <taxon>Hexapoda</taxon>
        <taxon>Collembola</taxon>
        <taxon>Entomobryomorpha</taxon>
        <taxon>Entomobryoidea</taxon>
        <taxon>Orchesellidae</taxon>
        <taxon>Orchesellinae</taxon>
        <taxon>Orchesella</taxon>
    </lineage>
</organism>
<dbReference type="OrthoDB" id="5984406at2759"/>
<evidence type="ECO:0000256" key="1">
    <source>
        <dbReference type="SAM" id="MobiDB-lite"/>
    </source>
</evidence>
<dbReference type="EMBL" id="LJIJ01000027">
    <property type="protein sequence ID" value="ODN05247.1"/>
    <property type="molecule type" value="Genomic_DNA"/>
</dbReference>
<evidence type="ECO:0000313" key="3">
    <source>
        <dbReference type="EMBL" id="ODN05247.1"/>
    </source>
</evidence>
<protein>
    <submittedName>
        <fullName evidence="3">ARL14 effector protein-like</fullName>
    </submittedName>
</protein>
<feature type="region of interest" description="Disordered" evidence="1">
    <location>
        <begin position="61"/>
        <end position="130"/>
    </location>
</feature>
<evidence type="ECO:0000259" key="2">
    <source>
        <dbReference type="Pfam" id="PF14949"/>
    </source>
</evidence>
<name>A0A1D2NJ34_ORCCI</name>
<accession>A0A1D2NJ34</accession>
<evidence type="ECO:0000313" key="4">
    <source>
        <dbReference type="Proteomes" id="UP000094527"/>
    </source>
</evidence>
<dbReference type="AlphaFoldDB" id="A0A1D2NJ34"/>
<dbReference type="Proteomes" id="UP000094527">
    <property type="component" value="Unassembled WGS sequence"/>
</dbReference>
<comment type="caution">
    <text evidence="3">The sequence shown here is derived from an EMBL/GenBank/DDBJ whole genome shotgun (WGS) entry which is preliminary data.</text>
</comment>
<dbReference type="InterPro" id="IPR029264">
    <property type="entry name" value="ARF7EP_C"/>
</dbReference>
<dbReference type="PANTHER" id="PTHR46536:SF3">
    <property type="entry name" value="ARF7 EFFECTOR PROTEIN C-TERMINAL DOMAIN-CONTAINING PROTEIN"/>
    <property type="match status" value="1"/>
</dbReference>
<sequence length="221" mass="24747">MEQEDNVNIERMEVDEEIVLRNSSTECPVPVDAALPSSLMSIATSDTLPSVVNQVSSALNVGGESEVSVNSDPSSLPPPNDLEDSRQVVGDKSASTVSDMENNDQQTNTDESKNNSSSCPGEKRLGHSSRKYLQKDEMKFMANFNPSQRMERKRLKKYTEFGVVIERCDCLIPTCPGCFLPCKICKSTRCGHQCREGRLWDYEEIEVQGRNIFRRLTDAEK</sequence>
<dbReference type="OMA" id="CALECRN"/>
<proteinExistence type="predicted"/>
<dbReference type="Pfam" id="PF14949">
    <property type="entry name" value="ARF7EP_C"/>
    <property type="match status" value="1"/>
</dbReference>
<feature type="domain" description="ARF7 effector protein C-terminal" evidence="2">
    <location>
        <begin position="133"/>
        <end position="207"/>
    </location>
</feature>
<feature type="compositionally biased region" description="Polar residues" evidence="1">
    <location>
        <begin position="93"/>
        <end position="119"/>
    </location>
</feature>
<keyword evidence="4" id="KW-1185">Reference proteome</keyword>
<dbReference type="STRING" id="48709.A0A1D2NJ34"/>
<dbReference type="PANTHER" id="PTHR46536">
    <property type="entry name" value="ARL14 EFFECTOR PROTEIN"/>
    <property type="match status" value="1"/>
</dbReference>
<gene>
    <name evidence="3" type="ORF">Ocin01_01420</name>
</gene>
<reference evidence="3 4" key="1">
    <citation type="journal article" date="2016" name="Genome Biol. Evol.">
        <title>Gene Family Evolution Reflects Adaptation to Soil Environmental Stressors in the Genome of the Collembolan Orchesella cincta.</title>
        <authorList>
            <person name="Faddeeva-Vakhrusheva A."/>
            <person name="Derks M.F."/>
            <person name="Anvar S.Y."/>
            <person name="Agamennone V."/>
            <person name="Suring W."/>
            <person name="Smit S."/>
            <person name="van Straalen N.M."/>
            <person name="Roelofs D."/>
        </authorList>
    </citation>
    <scope>NUCLEOTIDE SEQUENCE [LARGE SCALE GENOMIC DNA]</scope>
    <source>
        <tissue evidence="3">Mixed pool</tissue>
    </source>
</reference>